<dbReference type="InterPro" id="IPR035331">
    <property type="entry name" value="Binary_toxB_3"/>
</dbReference>
<gene>
    <name evidence="3" type="primary">becB</name>
</gene>
<dbReference type="Gene3D" id="2.60.120.240">
    <property type="entry name" value="Protective antigen, heptamerisation domain"/>
    <property type="match status" value="1"/>
</dbReference>
<name>A0A5K6V4V1_CLOPF</name>
<feature type="compositionally biased region" description="Low complexity" evidence="1">
    <location>
        <begin position="271"/>
        <end position="287"/>
    </location>
</feature>
<evidence type="ECO:0000259" key="2">
    <source>
        <dbReference type="SMART" id="SM00758"/>
    </source>
</evidence>
<organism evidence="3">
    <name type="scientific">Clostridium perfringens</name>
    <dbReference type="NCBI Taxonomy" id="1502"/>
    <lineage>
        <taxon>Bacteria</taxon>
        <taxon>Bacillati</taxon>
        <taxon>Bacillota</taxon>
        <taxon>Clostridia</taxon>
        <taxon>Eubacteriales</taxon>
        <taxon>Clostridiaceae</taxon>
        <taxon>Clostridium</taxon>
    </lineage>
</organism>
<dbReference type="PRINTS" id="PR01391">
    <property type="entry name" value="BINARYTOXINB"/>
</dbReference>
<reference evidence="3" key="1">
    <citation type="journal article" date="2019" name="Toxins">
        <title>Prevalence and Genetic Diversity of Toxin Genes in Clinical Isolates of Clostridium perfringens: Coexistence of Alpha-Toxin Variant and Binary Enterotoxin Genes (bec/cpile).</title>
        <authorList>
            <person name="Matsuda A."/>
            <person name="Aung M.S."/>
            <person name="Urushibara N."/>
            <person name="Kawaguchiya M."/>
            <person name="Sumi A."/>
            <person name="Nakamura M."/>
            <person name="Horino Y."/>
            <person name="Ito M."/>
            <person name="Habadera S."/>
            <person name="Kobayashi N."/>
        </authorList>
    </citation>
    <scope>NUCLEOTIDE SEQUENCE</scope>
    <source>
        <strain evidence="3">CP653</strain>
    </source>
</reference>
<dbReference type="Pfam" id="PF03495">
    <property type="entry name" value="Binary_toxB"/>
    <property type="match status" value="1"/>
</dbReference>
<dbReference type="InterPro" id="IPR011658">
    <property type="entry name" value="PA14_dom"/>
</dbReference>
<dbReference type="InterPro" id="IPR035088">
    <property type="entry name" value="PA_Ca-bd"/>
</dbReference>
<proteinExistence type="predicted"/>
<dbReference type="SUPFAM" id="SSF56988">
    <property type="entry name" value="Anthrax protective antigen"/>
    <property type="match status" value="1"/>
</dbReference>
<dbReference type="GO" id="GO:0051260">
    <property type="term" value="P:protein homooligomerization"/>
    <property type="evidence" value="ECO:0007669"/>
    <property type="project" value="InterPro"/>
</dbReference>
<feature type="region of interest" description="Disordered" evidence="1">
    <location>
        <begin position="267"/>
        <end position="287"/>
    </location>
</feature>
<protein>
    <submittedName>
        <fullName evidence="3">Component b binary enterotoxin</fullName>
    </submittedName>
</protein>
<dbReference type="Pfam" id="PF17475">
    <property type="entry name" value="Binary_toxB_2"/>
    <property type="match status" value="1"/>
</dbReference>
<sequence>MINNTFFMGYYFSDSDFDNLLFMSPTEGNILSYSKDIVEDLFNKNSTFIQSIRWLGKIKVDIDGVYEFLINSDTLIELDKTLLNSTSNKLKLKKDIFYNIRIEQKLENKTLLKDFVPKMFQINLLNNSNFKTSNKHQIYSPNFSKTDEITFIPNESLFGSKLKIEVKKDTDNDNIQDDWELNGYTIKDKVAAKWQDEYANLGYKKFVSNPFNSHTANDPYTDYEKASMDYDQSILQVAQDPMVAAYPVVGVKMEKLILSKNQISSTEQGKTISRATSNSSTSSITSSISTNIGFNPEGISGGVTTEFSNTHETSNTVTNETGETWSEGLQINIGESAYLNANIRYYNSGSAPIYDVQPTTNLVLDNDTINTILAGPNQLANVLQADKVYPAPNLNPIAMNTMDPSNSLFIHVNYDQLKKLDNGIKLSLETTQVKGNFLTRNNQGESSTEGNDWKNYMSQIENTCTLLILDNKGEVFERYVAAPNNSNPEDKTPQLTLREALIKAFSLEERENKLYYKDIPFNEDDILLVYDELTKNEIEKQIASLDKKEIYNIKINPKMKILAKIPVYICDFDKYNKVWANVNIIDDPSRGKVACISKDTAVANTIISTLEPKKSYMLNMYIKGQNKNKVSFAVQSEKPLEVELTENYRQISIPFKTLIGKDVYININNLSKNGDIYFDNVIITEIDEFDPSKEDIKKKNGDIYSFYKDNSSYLYRCDFNIPYLKYFPKIGLRAFVNGIYKDLGLRFKNHDGHKTILTPTDYTDSPVKIDQFEVYVIDQYGDPLTLFTSKDTIVLKYPF</sequence>
<dbReference type="GO" id="GO:0005576">
    <property type="term" value="C:extracellular region"/>
    <property type="evidence" value="ECO:0007669"/>
    <property type="project" value="InterPro"/>
</dbReference>
<dbReference type="Pfam" id="PF17476">
    <property type="entry name" value="Binary_toxB_3"/>
    <property type="match status" value="1"/>
</dbReference>
<dbReference type="InterPro" id="IPR003896">
    <property type="entry name" value="Bacterial_exotoxin_B"/>
</dbReference>
<accession>A0A5K6V4V1</accession>
<feature type="domain" description="PA14" evidence="2">
    <location>
        <begin position="2"/>
        <end position="138"/>
    </location>
</feature>
<dbReference type="Gene3D" id="2.60.120.260">
    <property type="entry name" value="Galactose-binding domain-like"/>
    <property type="match status" value="1"/>
</dbReference>
<evidence type="ECO:0000256" key="1">
    <source>
        <dbReference type="SAM" id="MobiDB-lite"/>
    </source>
</evidence>
<dbReference type="AlphaFoldDB" id="A0A5K6V4V1"/>
<dbReference type="SMR" id="A0A5K6V4V1"/>
<evidence type="ECO:0000313" key="3">
    <source>
        <dbReference type="EMBL" id="AYA44303.1"/>
    </source>
</evidence>
<dbReference type="Gene3D" id="3.90.182.10">
    <property type="entry name" value="Toxin - Anthrax Protective Antigen,domain 1"/>
    <property type="match status" value="1"/>
</dbReference>
<dbReference type="InterPro" id="IPR027439">
    <property type="entry name" value="PA_heptamer_dom"/>
</dbReference>
<dbReference type="Gene3D" id="3.10.20.110">
    <property type="match status" value="1"/>
</dbReference>
<dbReference type="EMBL" id="MH900565">
    <property type="protein sequence ID" value="AYA44303.1"/>
    <property type="molecule type" value="Genomic_DNA"/>
</dbReference>
<dbReference type="SMART" id="SM00758">
    <property type="entry name" value="PA14"/>
    <property type="match status" value="1"/>
</dbReference>
<dbReference type="InterPro" id="IPR037149">
    <property type="entry name" value="PA_heptamer_dom_sf"/>
</dbReference>